<feature type="coiled-coil region" evidence="1">
    <location>
        <begin position="505"/>
        <end position="532"/>
    </location>
</feature>
<evidence type="ECO:0000256" key="2">
    <source>
        <dbReference type="SAM" id="Phobius"/>
    </source>
</evidence>
<keyword evidence="1" id="KW-0175">Coiled coil</keyword>
<keyword evidence="2" id="KW-1133">Transmembrane helix</keyword>
<accession>A0A6L2L2R1</accession>
<organism evidence="3">
    <name type="scientific">Tanacetum cinerariifolium</name>
    <name type="common">Dalmatian daisy</name>
    <name type="synonym">Chrysanthemum cinerariifolium</name>
    <dbReference type="NCBI Taxonomy" id="118510"/>
    <lineage>
        <taxon>Eukaryota</taxon>
        <taxon>Viridiplantae</taxon>
        <taxon>Streptophyta</taxon>
        <taxon>Embryophyta</taxon>
        <taxon>Tracheophyta</taxon>
        <taxon>Spermatophyta</taxon>
        <taxon>Magnoliopsida</taxon>
        <taxon>eudicotyledons</taxon>
        <taxon>Gunneridae</taxon>
        <taxon>Pentapetalae</taxon>
        <taxon>asterids</taxon>
        <taxon>campanulids</taxon>
        <taxon>Asterales</taxon>
        <taxon>Asteraceae</taxon>
        <taxon>Asteroideae</taxon>
        <taxon>Anthemideae</taxon>
        <taxon>Anthemidinae</taxon>
        <taxon>Tanacetum</taxon>
    </lineage>
</organism>
<name>A0A6L2L2R1_TANCI</name>
<dbReference type="AlphaFoldDB" id="A0A6L2L2R1"/>
<dbReference type="PANTHER" id="PTHR31099:SF41">
    <property type="entry name" value="TRANSPOSASE (PUTATIVE), GYPSY TYPE-RELATED"/>
    <property type="match status" value="1"/>
</dbReference>
<dbReference type="EMBL" id="BKCJ010003513">
    <property type="protein sequence ID" value="GEU55539.1"/>
    <property type="molecule type" value="Genomic_DNA"/>
</dbReference>
<gene>
    <name evidence="3" type="ORF">Tci_027517</name>
</gene>
<keyword evidence="2" id="KW-0472">Membrane</keyword>
<proteinExistence type="predicted"/>
<comment type="caution">
    <text evidence="3">The sequence shown here is derived from an EMBL/GenBank/DDBJ whole genome shotgun (WGS) entry which is preliminary data.</text>
</comment>
<dbReference type="PANTHER" id="PTHR31099">
    <property type="entry name" value="OS06G0165300 PROTEIN"/>
    <property type="match status" value="1"/>
</dbReference>
<feature type="transmembrane region" description="Helical" evidence="2">
    <location>
        <begin position="801"/>
        <end position="824"/>
    </location>
</feature>
<sequence length="837" mass="91776">MGTINSIKSVLTQSALDTLCERFHIPGVVHPELPGRKDRIFNSPAGKIGVYSRFFYFANYRVPLSQFLVDVLNHFQINLSQLSVIAAAMVSHSEILYRVHGFVSTVEMDLFAFIRHADPMKVKIWEREAREGEVLLLELTQERVVSLTGVNVQGNQDNVIQEENIDVVNEDNVDAATTGKSGEGSCCSASWASTGGKSFAAIQKLFEQSTLNVEVGIKAAATTQKPAERFVISSHSTYDSNANSVDDEVTYVVRSSIPDPDILTTVVVTMVVVDASALMPRAGHELGTGQVRPSIFLDSSSPTTAEVDVAGPSHPVGTKASAGSFYVSQDMDPVTLRQIYVPKWHVINDSALDDPKSCRGIIDNLVPPGFFSQLRAMDCEQLLAEFNVGATCQTCFNAEIKMRLEHELRGRQRLEEICTFQVNRLKERDAEIASLKAQLSLKEVVAAEAIRLRGQITNVEAAKAAKDGELNSLRERNIVLESAAIAKDSKIAKLSKELSILQLSCDDLSIKASTLECEKDKLANQVSVLEVDYFGLPDEVLGYKLFKERIEEMQDAQIKALSHRVTGIDSDLLGIALQINEDFYPCFLTIIAGRRWILSHGVKLAVVKYLHSLEYMAALVEVIGRAIDKGMHDGLVASIEHGKAGRNLDSISAYNPSAKDNYVVAINALRTMHFPLLAQLKSLKDASMMDVMDLLYLEGPPTEASGTTHNRVQRLWGDASARRLSLTDVIVPLVEPLSTKSLVGEASSSEVLATNIALSTTFSQVSTVPPAPSTDAPVSPKDFLAGRTGYHARARFSSLSLWFSLLFYDFVVVVCDLFVVAFVLKQFAYLVMFVTAS</sequence>
<reference evidence="3" key="1">
    <citation type="journal article" date="2019" name="Sci. Rep.">
        <title>Draft genome of Tanacetum cinerariifolium, the natural source of mosquito coil.</title>
        <authorList>
            <person name="Yamashiro T."/>
            <person name="Shiraishi A."/>
            <person name="Satake H."/>
            <person name="Nakayama K."/>
        </authorList>
    </citation>
    <scope>NUCLEOTIDE SEQUENCE</scope>
</reference>
<evidence type="ECO:0000313" key="3">
    <source>
        <dbReference type="EMBL" id="GEU55539.1"/>
    </source>
</evidence>
<evidence type="ECO:0000256" key="1">
    <source>
        <dbReference type="SAM" id="Coils"/>
    </source>
</evidence>
<protein>
    <submittedName>
        <fullName evidence="3">Transposase (Putative), gypsy type</fullName>
    </submittedName>
</protein>
<keyword evidence="2" id="KW-0812">Transmembrane</keyword>